<dbReference type="EMBL" id="PDOD01000001">
    <property type="protein sequence ID" value="PYZ94921.1"/>
    <property type="molecule type" value="Genomic_DNA"/>
</dbReference>
<proteinExistence type="predicted"/>
<reference evidence="1 2" key="1">
    <citation type="submission" date="2017-10" db="EMBL/GenBank/DDBJ databases">
        <title>Bacillus sp. nov., a halophilic bacterium isolated from a Keqin Lake.</title>
        <authorList>
            <person name="Wang H."/>
        </authorList>
    </citation>
    <scope>NUCLEOTIDE SEQUENCE [LARGE SCALE GENOMIC DNA]</scope>
    <source>
        <strain evidence="1 2">KQ-12</strain>
    </source>
</reference>
<gene>
    <name evidence="1" type="ORF">CR194_05200</name>
</gene>
<keyword evidence="2" id="KW-1185">Reference proteome</keyword>
<dbReference type="AlphaFoldDB" id="A0A323TJ17"/>
<dbReference type="Proteomes" id="UP000248214">
    <property type="component" value="Unassembled WGS sequence"/>
</dbReference>
<protein>
    <submittedName>
        <fullName evidence="1">Uncharacterized protein</fullName>
    </submittedName>
</protein>
<comment type="caution">
    <text evidence="1">The sequence shown here is derived from an EMBL/GenBank/DDBJ whole genome shotgun (WGS) entry which is preliminary data.</text>
</comment>
<name>A0A323TJ17_9BACI</name>
<evidence type="ECO:0000313" key="1">
    <source>
        <dbReference type="EMBL" id="PYZ94921.1"/>
    </source>
</evidence>
<organism evidence="1 2">
    <name type="scientific">Salipaludibacillus keqinensis</name>
    <dbReference type="NCBI Taxonomy" id="2045207"/>
    <lineage>
        <taxon>Bacteria</taxon>
        <taxon>Bacillati</taxon>
        <taxon>Bacillota</taxon>
        <taxon>Bacilli</taxon>
        <taxon>Bacillales</taxon>
        <taxon>Bacillaceae</taxon>
    </lineage>
</organism>
<accession>A0A323TJ17</accession>
<evidence type="ECO:0000313" key="2">
    <source>
        <dbReference type="Proteomes" id="UP000248214"/>
    </source>
</evidence>
<sequence length="82" mass="9537">MILFIKIVVEVMVERFWTPVGSPLIELFSQVHYNFLQSFFIEKGFLATFIIFRFTTAKSVVVVALKLDDTNKITFDFLIKKG</sequence>